<name>A0A8S5LPZ6_9CAUD</name>
<protein>
    <submittedName>
        <fullName evidence="1">Uncharacterized protein</fullName>
    </submittedName>
</protein>
<proteinExistence type="predicted"/>
<dbReference type="EMBL" id="BK015892">
    <property type="protein sequence ID" value="DAD72014.1"/>
    <property type="molecule type" value="Genomic_DNA"/>
</dbReference>
<organism evidence="1">
    <name type="scientific">Podoviridae sp. ctYMC43</name>
    <dbReference type="NCBI Taxonomy" id="2827619"/>
    <lineage>
        <taxon>Viruses</taxon>
        <taxon>Duplodnaviria</taxon>
        <taxon>Heunggongvirae</taxon>
        <taxon>Uroviricota</taxon>
        <taxon>Caudoviricetes</taxon>
    </lineage>
</organism>
<accession>A0A8S5LPZ6</accession>
<evidence type="ECO:0000313" key="1">
    <source>
        <dbReference type="EMBL" id="DAD72014.1"/>
    </source>
</evidence>
<sequence>MGRMSERALRDYAFKVLKSEYGEREEKGVIIPAKYTDEELAEFAKAMPQWQLEQMYDMIYGSEMVE</sequence>
<reference evidence="1" key="1">
    <citation type="journal article" date="2021" name="Proc. Natl. Acad. Sci. U.S.A.">
        <title>A Catalog of Tens of Thousands of Viruses from Human Metagenomes Reveals Hidden Associations with Chronic Diseases.</title>
        <authorList>
            <person name="Tisza M.J."/>
            <person name="Buck C.B."/>
        </authorList>
    </citation>
    <scope>NUCLEOTIDE SEQUENCE</scope>
    <source>
        <strain evidence="1">CtYMC43</strain>
    </source>
</reference>